<dbReference type="Gene3D" id="3.40.50.1820">
    <property type="entry name" value="alpha/beta hydrolase"/>
    <property type="match status" value="1"/>
</dbReference>
<comment type="caution">
    <text evidence="3">The sequence shown here is derived from an EMBL/GenBank/DDBJ whole genome shotgun (WGS) entry which is preliminary data.</text>
</comment>
<dbReference type="InterPro" id="IPR050466">
    <property type="entry name" value="Carboxylest/Gibb_receptor"/>
</dbReference>
<dbReference type="GO" id="GO:0009860">
    <property type="term" value="P:pollen tube growth"/>
    <property type="evidence" value="ECO:0007669"/>
    <property type="project" value="TreeGrafter"/>
</dbReference>
<organism evidence="3 4">
    <name type="scientific">Dillenia turbinata</name>
    <dbReference type="NCBI Taxonomy" id="194707"/>
    <lineage>
        <taxon>Eukaryota</taxon>
        <taxon>Viridiplantae</taxon>
        <taxon>Streptophyta</taxon>
        <taxon>Embryophyta</taxon>
        <taxon>Tracheophyta</taxon>
        <taxon>Spermatophyta</taxon>
        <taxon>Magnoliopsida</taxon>
        <taxon>eudicotyledons</taxon>
        <taxon>Gunneridae</taxon>
        <taxon>Pentapetalae</taxon>
        <taxon>Dilleniales</taxon>
        <taxon>Dilleniaceae</taxon>
        <taxon>Dillenia</taxon>
    </lineage>
</organism>
<proteinExistence type="inferred from homology"/>
<sequence>MSNPQNTKMQGVPLKAKLLLAAHSFAADRARRPDMTINRRLMNLFDPKAPPSPSKPHHGVLSTDTSIDSSRNLWFRLFNPFATTIASSLPVIIYYHGGGFAFMGPDSRNYDDFCRRLATQIPAIIISVNYRLSPEHKYPSHYDDGFDAVKFIDDGKLSDLPTNADLNRCFLAGDSAGGNLAHHVAVRCGEQENQLQKVKIVGLIAVQPFFGGEERTPAELRILNTPVLSLDRTDWLWKAFLPEGSDRNHEAANVFGPNGKDISGIKFPSTVLFVGGFDLLQDWQRKYYEGLKESGKEVKLVEYPDAFHGFFMLTNSSNFRSFVSEVSSFVQSKSAEIETSSPTET</sequence>
<name>A0AAN8ZKX0_9MAGN</name>
<dbReference type="PANTHER" id="PTHR23024">
    <property type="entry name" value="ARYLACETAMIDE DEACETYLASE"/>
    <property type="match status" value="1"/>
</dbReference>
<reference evidence="3 4" key="1">
    <citation type="submission" date="2023-12" db="EMBL/GenBank/DDBJ databases">
        <title>A high-quality genome assembly for Dillenia turbinata (Dilleniales).</title>
        <authorList>
            <person name="Chanderbali A."/>
        </authorList>
    </citation>
    <scope>NUCLEOTIDE SEQUENCE [LARGE SCALE GENOMIC DNA]</scope>
    <source>
        <strain evidence="3">LSX21</strain>
        <tissue evidence="3">Leaf</tissue>
    </source>
</reference>
<comment type="similarity">
    <text evidence="1">Belongs to the 'GDXG' lipolytic enzyme family.</text>
</comment>
<evidence type="ECO:0000313" key="3">
    <source>
        <dbReference type="EMBL" id="KAK6937953.1"/>
    </source>
</evidence>
<evidence type="ECO:0000313" key="4">
    <source>
        <dbReference type="Proteomes" id="UP001370490"/>
    </source>
</evidence>
<dbReference type="Pfam" id="PF07859">
    <property type="entry name" value="Abhydrolase_3"/>
    <property type="match status" value="1"/>
</dbReference>
<protein>
    <submittedName>
        <fullName evidence="3">Alpha/beta hydrolase fold-3</fullName>
    </submittedName>
</protein>
<evidence type="ECO:0000256" key="1">
    <source>
        <dbReference type="ARBA" id="ARBA00010515"/>
    </source>
</evidence>
<accession>A0AAN8ZKX0</accession>
<evidence type="ECO:0000259" key="2">
    <source>
        <dbReference type="Pfam" id="PF07859"/>
    </source>
</evidence>
<gene>
    <name evidence="3" type="ORF">RJ641_031461</name>
</gene>
<keyword evidence="3" id="KW-0378">Hydrolase</keyword>
<dbReference type="AlphaFoldDB" id="A0AAN8ZKX0"/>
<feature type="domain" description="Alpha/beta hydrolase fold-3" evidence="2">
    <location>
        <begin position="92"/>
        <end position="311"/>
    </location>
</feature>
<dbReference type="InterPro" id="IPR013094">
    <property type="entry name" value="AB_hydrolase_3"/>
</dbReference>
<dbReference type="SUPFAM" id="SSF53474">
    <property type="entry name" value="alpha/beta-Hydrolases"/>
    <property type="match status" value="1"/>
</dbReference>
<dbReference type="PANTHER" id="PTHR23024:SF24">
    <property type="entry name" value="ALPHA_BETA HYDROLASE FOLD-3 DOMAIN-CONTAINING PROTEIN"/>
    <property type="match status" value="1"/>
</dbReference>
<dbReference type="GO" id="GO:0052689">
    <property type="term" value="F:carboxylic ester hydrolase activity"/>
    <property type="evidence" value="ECO:0007669"/>
    <property type="project" value="TreeGrafter"/>
</dbReference>
<dbReference type="InterPro" id="IPR029058">
    <property type="entry name" value="AB_hydrolase_fold"/>
</dbReference>
<dbReference type="Proteomes" id="UP001370490">
    <property type="component" value="Unassembled WGS sequence"/>
</dbReference>
<keyword evidence="4" id="KW-1185">Reference proteome</keyword>
<dbReference type="EMBL" id="JBAMMX010000006">
    <property type="protein sequence ID" value="KAK6937953.1"/>
    <property type="molecule type" value="Genomic_DNA"/>
</dbReference>